<feature type="domain" description="Galectin" evidence="4">
    <location>
        <begin position="45"/>
        <end position="180"/>
    </location>
</feature>
<feature type="signal peptide" evidence="3">
    <location>
        <begin position="1"/>
        <end position="17"/>
    </location>
</feature>
<dbReference type="PANTHER" id="PTHR11346">
    <property type="entry name" value="GALECTIN"/>
    <property type="match status" value="1"/>
</dbReference>
<dbReference type="Proteomes" id="UP000887540">
    <property type="component" value="Unplaced"/>
</dbReference>
<dbReference type="CDD" id="cd00070">
    <property type="entry name" value="GLECT"/>
    <property type="match status" value="2"/>
</dbReference>
<dbReference type="PROSITE" id="PS51304">
    <property type="entry name" value="GALECTIN"/>
    <property type="match status" value="2"/>
</dbReference>
<dbReference type="SMART" id="SM00276">
    <property type="entry name" value="GLECT"/>
    <property type="match status" value="2"/>
</dbReference>
<sequence>MKVAFFVLCLVLVTCWADEPQNPDQEAKEKKYKKYIGEAEYPIPFKTRISEPFKEGHTIHASGSIIKDPNRINFNFHKGHEEDADMPLHLSIRFDEGIFTGKVVYNTFQNGNWSDKEQRISSPFKGDSPFDLRVRILEGKYQVFGNRKEIGTFDQRLPLEGVDHVSITGSLVRLNVFHYGGAVFPNPYSAIAKLTPGKRLDISALPTGNRVNVNLNRKSSGYALQVSIRYSEGAIVRNAMIDNVWGVEEREGDFPLNKDEIFDLTIINEEFSFQIFLNGKRYCTFAHRGSPTDIETLEIDGNIVLHSVTINTV</sequence>
<evidence type="ECO:0000259" key="4">
    <source>
        <dbReference type="PROSITE" id="PS51304"/>
    </source>
</evidence>
<dbReference type="InterPro" id="IPR044156">
    <property type="entry name" value="Galectin-like"/>
</dbReference>
<evidence type="ECO:0000256" key="1">
    <source>
        <dbReference type="ARBA" id="ARBA00022734"/>
    </source>
</evidence>
<proteinExistence type="predicted"/>
<evidence type="ECO:0000256" key="3">
    <source>
        <dbReference type="SAM" id="SignalP"/>
    </source>
</evidence>
<dbReference type="GO" id="GO:0030246">
    <property type="term" value="F:carbohydrate binding"/>
    <property type="evidence" value="ECO:0007669"/>
    <property type="project" value="UniProtKB-UniRule"/>
</dbReference>
<evidence type="ECO:0000313" key="6">
    <source>
        <dbReference type="WBParaSite" id="ACRNAN_scaffold97.g10346.t1"/>
    </source>
</evidence>
<dbReference type="InterPro" id="IPR013320">
    <property type="entry name" value="ConA-like_dom_sf"/>
</dbReference>
<keyword evidence="3" id="KW-0732">Signal</keyword>
<dbReference type="Pfam" id="PF00337">
    <property type="entry name" value="Gal-bind_lectin"/>
    <property type="match status" value="2"/>
</dbReference>
<dbReference type="SUPFAM" id="SSF49899">
    <property type="entry name" value="Concanavalin A-like lectins/glucanases"/>
    <property type="match status" value="2"/>
</dbReference>
<dbReference type="InterPro" id="IPR001079">
    <property type="entry name" value="Galectin_CRD"/>
</dbReference>
<evidence type="ECO:0000313" key="5">
    <source>
        <dbReference type="Proteomes" id="UP000887540"/>
    </source>
</evidence>
<reference evidence="6" key="1">
    <citation type="submission" date="2022-11" db="UniProtKB">
        <authorList>
            <consortium name="WormBaseParasite"/>
        </authorList>
    </citation>
    <scope>IDENTIFICATION</scope>
</reference>
<organism evidence="5 6">
    <name type="scientific">Acrobeloides nanus</name>
    <dbReference type="NCBI Taxonomy" id="290746"/>
    <lineage>
        <taxon>Eukaryota</taxon>
        <taxon>Metazoa</taxon>
        <taxon>Ecdysozoa</taxon>
        <taxon>Nematoda</taxon>
        <taxon>Chromadorea</taxon>
        <taxon>Rhabditida</taxon>
        <taxon>Tylenchina</taxon>
        <taxon>Cephalobomorpha</taxon>
        <taxon>Cephaloboidea</taxon>
        <taxon>Cephalobidae</taxon>
        <taxon>Acrobeloides</taxon>
    </lineage>
</organism>
<dbReference type="WBParaSite" id="ACRNAN_scaffold97.g10346.t1">
    <property type="protein sequence ID" value="ACRNAN_scaffold97.g10346.t1"/>
    <property type="gene ID" value="ACRNAN_scaffold97.g10346"/>
</dbReference>
<dbReference type="AlphaFoldDB" id="A0A914EN06"/>
<accession>A0A914EN06</accession>
<evidence type="ECO:0000256" key="2">
    <source>
        <dbReference type="RuleBase" id="RU102079"/>
    </source>
</evidence>
<dbReference type="Gene3D" id="2.60.120.200">
    <property type="match status" value="2"/>
</dbReference>
<feature type="chain" id="PRO_5037019087" description="Galectin" evidence="3">
    <location>
        <begin position="18"/>
        <end position="313"/>
    </location>
</feature>
<keyword evidence="5" id="KW-1185">Reference proteome</keyword>
<feature type="domain" description="Galectin" evidence="4">
    <location>
        <begin position="186"/>
        <end position="311"/>
    </location>
</feature>
<name>A0A914EN06_9BILA</name>
<dbReference type="SMART" id="SM00908">
    <property type="entry name" value="Gal-bind_lectin"/>
    <property type="match status" value="2"/>
</dbReference>
<keyword evidence="1 2" id="KW-0430">Lectin</keyword>
<protein>
    <recommendedName>
        <fullName evidence="2">Galectin</fullName>
    </recommendedName>
</protein>
<dbReference type="PANTHER" id="PTHR11346:SF180">
    <property type="entry name" value="GALECTIN"/>
    <property type="match status" value="1"/>
</dbReference>